<dbReference type="Pfam" id="PF13193">
    <property type="entry name" value="AMP-binding_C"/>
    <property type="match status" value="1"/>
</dbReference>
<dbReference type="Gene3D" id="3.30.300.30">
    <property type="match status" value="1"/>
</dbReference>
<dbReference type="PROSITE" id="PS00455">
    <property type="entry name" value="AMP_BINDING"/>
    <property type="match status" value="1"/>
</dbReference>
<dbReference type="AlphaFoldDB" id="A0A444PTN2"/>
<comment type="caution">
    <text evidence="3">The sequence shown here is derived from an EMBL/GenBank/DDBJ whole genome shotgun (WGS) entry which is preliminary data.</text>
</comment>
<dbReference type="InterPro" id="IPR020845">
    <property type="entry name" value="AMP-binding_CS"/>
</dbReference>
<dbReference type="PANTHER" id="PTHR43767">
    <property type="entry name" value="LONG-CHAIN-FATTY-ACID--COA LIGASE"/>
    <property type="match status" value="1"/>
</dbReference>
<organism evidence="3 4">
    <name type="scientific">Labedella phragmitis</name>
    <dbReference type="NCBI Taxonomy" id="2498849"/>
    <lineage>
        <taxon>Bacteria</taxon>
        <taxon>Bacillati</taxon>
        <taxon>Actinomycetota</taxon>
        <taxon>Actinomycetes</taxon>
        <taxon>Micrococcales</taxon>
        <taxon>Microbacteriaceae</taxon>
        <taxon>Labedella</taxon>
    </lineage>
</organism>
<feature type="domain" description="AMP-dependent synthetase/ligase" evidence="1">
    <location>
        <begin position="3"/>
        <end position="168"/>
    </location>
</feature>
<dbReference type="GO" id="GO:0016878">
    <property type="term" value="F:acid-thiol ligase activity"/>
    <property type="evidence" value="ECO:0007669"/>
    <property type="project" value="UniProtKB-ARBA"/>
</dbReference>
<evidence type="ECO:0000313" key="3">
    <source>
        <dbReference type="EMBL" id="RWZ51218.1"/>
    </source>
</evidence>
<keyword evidence="3" id="KW-0436">Ligase</keyword>
<keyword evidence="4" id="KW-1185">Reference proteome</keyword>
<dbReference type="SUPFAM" id="SSF56801">
    <property type="entry name" value="Acetyl-CoA synthetase-like"/>
    <property type="match status" value="1"/>
</dbReference>
<accession>A0A444PTN2</accession>
<dbReference type="Proteomes" id="UP000288547">
    <property type="component" value="Unassembled WGS sequence"/>
</dbReference>
<dbReference type="OrthoDB" id="9803968at2"/>
<dbReference type="PANTHER" id="PTHR43767:SF1">
    <property type="entry name" value="NONRIBOSOMAL PEPTIDE SYNTHASE PES1 (EUROFUNG)-RELATED"/>
    <property type="match status" value="1"/>
</dbReference>
<dbReference type="InterPro" id="IPR042099">
    <property type="entry name" value="ANL_N_sf"/>
</dbReference>
<evidence type="ECO:0000313" key="4">
    <source>
        <dbReference type="Proteomes" id="UP000288547"/>
    </source>
</evidence>
<dbReference type="Pfam" id="PF00501">
    <property type="entry name" value="AMP-binding"/>
    <property type="match status" value="1"/>
</dbReference>
<protein>
    <submittedName>
        <fullName evidence="3">O-succinylbenzoate--CoA ligase</fullName>
    </submittedName>
</protein>
<feature type="domain" description="AMP-binding enzyme C-terminal" evidence="2">
    <location>
        <begin position="246"/>
        <end position="319"/>
    </location>
</feature>
<sequence>MDDDVAVVIATSGSSGYPKRVALSAAALVASATATEHAVGGPGRWVLAMPAHYVAGIQVLVRSVIAGTTPEILPGGVFSVDAFVDGAARAAVGASRTYTALVPAQVSRLLDDDAGRGALAAFDAVIVGGQAVPVALRDRAETEGVRLVRSYGSSETAGGCVYDGRPLDGVLVRLADGEIEIGGATLALGYLGEPERTAAAFREDDGVRWYRTGDAGSIDEHGVVDVFGRIDNVIVSGGVNVSLDRIEALVRERAGFGEAVVVGAEDARWGSVPVVVADSRAPDGMLPGIRRAAEESLGVAARPARIVRLDEIPMLATGKPDRRAIARLVARSGPGLADHGTDASTL</sequence>
<evidence type="ECO:0000259" key="1">
    <source>
        <dbReference type="Pfam" id="PF00501"/>
    </source>
</evidence>
<dbReference type="InterPro" id="IPR050237">
    <property type="entry name" value="ATP-dep_AMP-bd_enzyme"/>
</dbReference>
<name>A0A444PTN2_9MICO</name>
<gene>
    <name evidence="3" type="ORF">ELQ90_09270</name>
</gene>
<dbReference type="InterPro" id="IPR045851">
    <property type="entry name" value="AMP-bd_C_sf"/>
</dbReference>
<dbReference type="InterPro" id="IPR025110">
    <property type="entry name" value="AMP-bd_C"/>
</dbReference>
<proteinExistence type="predicted"/>
<evidence type="ECO:0000259" key="2">
    <source>
        <dbReference type="Pfam" id="PF13193"/>
    </source>
</evidence>
<dbReference type="EMBL" id="RZNB01000003">
    <property type="protein sequence ID" value="RWZ51218.1"/>
    <property type="molecule type" value="Genomic_DNA"/>
</dbReference>
<dbReference type="InterPro" id="IPR000873">
    <property type="entry name" value="AMP-dep_synth/lig_dom"/>
</dbReference>
<dbReference type="Gene3D" id="3.40.50.12780">
    <property type="entry name" value="N-terminal domain of ligase-like"/>
    <property type="match status" value="1"/>
</dbReference>
<reference evidence="3 4" key="1">
    <citation type="submission" date="2018-12" db="EMBL/GenBank/DDBJ databases">
        <authorList>
            <person name="Li F."/>
        </authorList>
    </citation>
    <scope>NUCLEOTIDE SEQUENCE [LARGE SCALE GENOMIC DNA]</scope>
    <source>
        <strain evidence="3 4">11W25H-1</strain>
    </source>
</reference>